<evidence type="ECO:0000313" key="1">
    <source>
        <dbReference type="EMBL" id="KAG8179686.1"/>
    </source>
</evidence>
<evidence type="ECO:0000313" key="2">
    <source>
        <dbReference type="Proteomes" id="UP000827092"/>
    </source>
</evidence>
<keyword evidence="2" id="KW-1185">Reference proteome</keyword>
<protein>
    <submittedName>
        <fullName evidence="1">Uncharacterized protein</fullName>
    </submittedName>
</protein>
<comment type="caution">
    <text evidence="1">The sequence shown here is derived from an EMBL/GenBank/DDBJ whole genome shotgun (WGS) entry which is preliminary data.</text>
</comment>
<organism evidence="1 2">
    <name type="scientific">Oedothorax gibbosus</name>
    <dbReference type="NCBI Taxonomy" id="931172"/>
    <lineage>
        <taxon>Eukaryota</taxon>
        <taxon>Metazoa</taxon>
        <taxon>Ecdysozoa</taxon>
        <taxon>Arthropoda</taxon>
        <taxon>Chelicerata</taxon>
        <taxon>Arachnida</taxon>
        <taxon>Araneae</taxon>
        <taxon>Araneomorphae</taxon>
        <taxon>Entelegynae</taxon>
        <taxon>Araneoidea</taxon>
        <taxon>Linyphiidae</taxon>
        <taxon>Erigoninae</taxon>
        <taxon>Oedothorax</taxon>
    </lineage>
</organism>
<accession>A0AAV6U7M8</accession>
<dbReference type="EMBL" id="JAFNEN010000608">
    <property type="protein sequence ID" value="KAG8179686.1"/>
    <property type="molecule type" value="Genomic_DNA"/>
</dbReference>
<gene>
    <name evidence="1" type="ORF">JTE90_021282</name>
</gene>
<name>A0AAV6U7M8_9ARAC</name>
<proteinExistence type="predicted"/>
<reference evidence="1 2" key="1">
    <citation type="journal article" date="2022" name="Nat. Ecol. Evol.">
        <title>A masculinizing supergene underlies an exaggerated male reproductive morph in a spider.</title>
        <authorList>
            <person name="Hendrickx F."/>
            <person name="De Corte Z."/>
            <person name="Sonet G."/>
            <person name="Van Belleghem S.M."/>
            <person name="Kostlbacher S."/>
            <person name="Vangestel C."/>
        </authorList>
    </citation>
    <scope>NUCLEOTIDE SEQUENCE [LARGE SCALE GENOMIC DNA]</scope>
    <source>
        <strain evidence="1">W744_W776</strain>
    </source>
</reference>
<dbReference type="AlphaFoldDB" id="A0AAV6U7M8"/>
<sequence>MWKKTQLQHVTRRFNHYQWAYLYPTCNKYVTMSCSPSYSHPPRTFSSRQAMETSSHHLQKDFSPENFVEIGPPHLVIGGRQAFQTFHIPETGEDGFSRVAIYETEL</sequence>
<dbReference type="Proteomes" id="UP000827092">
    <property type="component" value="Unassembled WGS sequence"/>
</dbReference>